<dbReference type="OrthoDB" id="2355at2759"/>
<gene>
    <name evidence="7" type="ORF">CAMP_LOCUS2506</name>
</gene>
<dbReference type="Proteomes" id="UP001152747">
    <property type="component" value="Unassembled WGS sequence"/>
</dbReference>
<proteinExistence type="inferred from homology"/>
<evidence type="ECO:0000256" key="5">
    <source>
        <dbReference type="ARBA" id="ARBA00023212"/>
    </source>
</evidence>
<dbReference type="SUPFAM" id="SSF51161">
    <property type="entry name" value="Trimeric LpxA-like enzymes"/>
    <property type="match status" value="1"/>
</dbReference>
<dbReference type="InterPro" id="IPR011004">
    <property type="entry name" value="Trimer_LpxA-like_sf"/>
</dbReference>
<evidence type="ECO:0000256" key="1">
    <source>
        <dbReference type="ARBA" id="ARBA00004245"/>
    </source>
</evidence>
<keyword evidence="5" id="KW-0206">Cytoskeleton</keyword>
<comment type="function">
    <text evidence="6">Part of the dynactin complex that activates the molecular motor dynein for ultra-processive transport along microtubules.</text>
</comment>
<dbReference type="PANTHER" id="PTHR13072">
    <property type="entry name" value="DYNACTIN 6"/>
    <property type="match status" value="1"/>
</dbReference>
<dbReference type="Gene3D" id="2.160.10.10">
    <property type="entry name" value="Hexapeptide repeat proteins"/>
    <property type="match status" value="1"/>
</dbReference>
<sequence length="174" mass="19144">MTAEPENKIQIAESAVVCAEAQISGEVSIGDGCVIHPFAIFDAKNGPIIIGNNCLFEEYCVIRNCGDGEPMIIGDENAFHVESECFAKYVGNRNLIGCRARLDRACFVADDCHITPQCHVASRQTLEQNAVVVENGVIRYHEGNKNQILNGQLEVLRNLLPNYHHKYGKGKKTG</sequence>
<dbReference type="AlphaFoldDB" id="A0A9P1MXQ0"/>
<dbReference type="CDD" id="cd04646">
    <property type="entry name" value="LbH_Dynactin_6"/>
    <property type="match status" value="1"/>
</dbReference>
<dbReference type="InterPro" id="IPR027777">
    <property type="entry name" value="DCTN6"/>
</dbReference>
<evidence type="ECO:0000256" key="2">
    <source>
        <dbReference type="ARBA" id="ARBA00007719"/>
    </source>
</evidence>
<evidence type="ECO:0000313" key="7">
    <source>
        <dbReference type="EMBL" id="CAI5439869.1"/>
    </source>
</evidence>
<organism evidence="7 8">
    <name type="scientific">Caenorhabditis angaria</name>
    <dbReference type="NCBI Taxonomy" id="860376"/>
    <lineage>
        <taxon>Eukaryota</taxon>
        <taxon>Metazoa</taxon>
        <taxon>Ecdysozoa</taxon>
        <taxon>Nematoda</taxon>
        <taxon>Chromadorea</taxon>
        <taxon>Rhabditida</taxon>
        <taxon>Rhabditina</taxon>
        <taxon>Rhabditomorpha</taxon>
        <taxon>Rhabditoidea</taxon>
        <taxon>Rhabditidae</taxon>
        <taxon>Peloderinae</taxon>
        <taxon>Caenorhabditis</taxon>
    </lineage>
</organism>
<keyword evidence="4" id="KW-0963">Cytoplasm</keyword>
<comment type="similarity">
    <text evidence="2">Belongs to the dynactin subunits 5/6 family. Dynactin subunit 6 subfamily.</text>
</comment>
<comment type="subcellular location">
    <subcellularLocation>
        <location evidence="1">Cytoplasm</location>
        <location evidence="1">Cytoskeleton</location>
    </subcellularLocation>
</comment>
<evidence type="ECO:0000313" key="8">
    <source>
        <dbReference type="Proteomes" id="UP001152747"/>
    </source>
</evidence>
<evidence type="ECO:0000256" key="3">
    <source>
        <dbReference type="ARBA" id="ARBA00016573"/>
    </source>
</evidence>
<name>A0A9P1MXQ0_9PELO</name>
<dbReference type="GO" id="GO:0005869">
    <property type="term" value="C:dynactin complex"/>
    <property type="evidence" value="ECO:0007669"/>
    <property type="project" value="InterPro"/>
</dbReference>
<evidence type="ECO:0000256" key="6">
    <source>
        <dbReference type="ARBA" id="ARBA00034687"/>
    </source>
</evidence>
<accession>A0A9P1MXQ0</accession>
<comment type="caution">
    <text evidence="7">The sequence shown here is derived from an EMBL/GenBank/DDBJ whole genome shotgun (WGS) entry which is preliminary data.</text>
</comment>
<protein>
    <recommendedName>
        <fullName evidence="3">Dynactin subunit 6</fullName>
    </recommendedName>
</protein>
<reference evidence="7" key="1">
    <citation type="submission" date="2022-11" db="EMBL/GenBank/DDBJ databases">
        <authorList>
            <person name="Kikuchi T."/>
        </authorList>
    </citation>
    <scope>NUCLEOTIDE SEQUENCE</scope>
    <source>
        <strain evidence="7">PS1010</strain>
    </source>
</reference>
<dbReference type="PANTHER" id="PTHR13072:SF0">
    <property type="entry name" value="DYNACTIN SUBUNIT 6"/>
    <property type="match status" value="1"/>
</dbReference>
<dbReference type="GO" id="GO:0007052">
    <property type="term" value="P:mitotic spindle organization"/>
    <property type="evidence" value="ECO:0007669"/>
    <property type="project" value="TreeGrafter"/>
</dbReference>
<keyword evidence="8" id="KW-1185">Reference proteome</keyword>
<dbReference type="GO" id="GO:0070840">
    <property type="term" value="F:dynein complex binding"/>
    <property type="evidence" value="ECO:0007669"/>
    <property type="project" value="TreeGrafter"/>
</dbReference>
<dbReference type="EMBL" id="CANHGI010000001">
    <property type="protein sequence ID" value="CAI5439869.1"/>
    <property type="molecule type" value="Genomic_DNA"/>
</dbReference>
<evidence type="ECO:0000256" key="4">
    <source>
        <dbReference type="ARBA" id="ARBA00022490"/>
    </source>
</evidence>